<reference evidence="18 19" key="1">
    <citation type="submission" date="2019-02" db="EMBL/GenBank/DDBJ databases">
        <title>Deep-cultivation of Planctomycetes and their phenomic and genomic characterization uncovers novel biology.</title>
        <authorList>
            <person name="Wiegand S."/>
            <person name="Jogler M."/>
            <person name="Boedeker C."/>
            <person name="Pinto D."/>
            <person name="Vollmers J."/>
            <person name="Rivas-Marin E."/>
            <person name="Kohn T."/>
            <person name="Peeters S.H."/>
            <person name="Heuer A."/>
            <person name="Rast P."/>
            <person name="Oberbeckmann S."/>
            <person name="Bunk B."/>
            <person name="Jeske O."/>
            <person name="Meyerdierks A."/>
            <person name="Storesund J.E."/>
            <person name="Kallscheuer N."/>
            <person name="Luecker S."/>
            <person name="Lage O.M."/>
            <person name="Pohl T."/>
            <person name="Merkel B.J."/>
            <person name="Hornburger P."/>
            <person name="Mueller R.-W."/>
            <person name="Bruemmer F."/>
            <person name="Labrenz M."/>
            <person name="Spormann A.M."/>
            <person name="Op Den Camp H."/>
            <person name="Overmann J."/>
            <person name="Amann R."/>
            <person name="Jetten M.S.M."/>
            <person name="Mascher T."/>
            <person name="Medema M.H."/>
            <person name="Devos D.P."/>
            <person name="Kaster A.-K."/>
            <person name="Ovreas L."/>
            <person name="Rohde M."/>
            <person name="Galperin M.Y."/>
            <person name="Jogler C."/>
        </authorList>
    </citation>
    <scope>NUCLEOTIDE SEQUENCE [LARGE SCALE GENOMIC DNA]</scope>
    <source>
        <strain evidence="18 19">Poly59</strain>
    </source>
</reference>
<dbReference type="PRINTS" id="PR01179">
    <property type="entry name" value="ODADCRBXLASE"/>
</dbReference>
<keyword evidence="8 12" id="KW-0663">Pyridoxal phosphate</keyword>
<protein>
    <recommendedName>
        <fullName evidence="12">Biosynthetic arginine decarboxylase</fullName>
        <shortName evidence="12">ADC</shortName>
        <ecNumber evidence="12">4.1.1.19</ecNumber>
    </recommendedName>
</protein>
<feature type="active site" description="Proton donor" evidence="14">
    <location>
        <position position="508"/>
    </location>
</feature>
<evidence type="ECO:0000313" key="18">
    <source>
        <dbReference type="EMBL" id="TWU48229.1"/>
    </source>
</evidence>
<dbReference type="HAMAP" id="MF_01417">
    <property type="entry name" value="SpeA"/>
    <property type="match status" value="1"/>
</dbReference>
<feature type="binding site" evidence="12">
    <location>
        <begin position="290"/>
        <end position="300"/>
    </location>
    <ligand>
        <name>substrate</name>
    </ligand>
</feature>
<dbReference type="Gene3D" id="2.40.37.10">
    <property type="entry name" value="Lyase, Ornithine Decarboxylase, Chain A, domain 1"/>
    <property type="match status" value="1"/>
</dbReference>
<gene>
    <name evidence="18" type="primary">speA_1</name>
    <name evidence="12" type="synonym">speA</name>
    <name evidence="18" type="ORF">Poly59_50750</name>
</gene>
<dbReference type="CDD" id="cd06830">
    <property type="entry name" value="PLPDE_III_ADC"/>
    <property type="match status" value="1"/>
</dbReference>
<keyword evidence="7 12" id="KW-0460">Magnesium</keyword>
<dbReference type="Pfam" id="PF02784">
    <property type="entry name" value="Orn_Arg_deC_N"/>
    <property type="match status" value="1"/>
</dbReference>
<feature type="domain" description="Arginine decarboxylase C-terminal helical" evidence="17">
    <location>
        <begin position="585"/>
        <end position="638"/>
    </location>
</feature>
<evidence type="ECO:0000256" key="5">
    <source>
        <dbReference type="ARBA" id="ARBA00022723"/>
    </source>
</evidence>
<dbReference type="PROSITE" id="PS00879">
    <property type="entry name" value="ODR_DC_2_2"/>
    <property type="match status" value="1"/>
</dbReference>
<evidence type="ECO:0000256" key="4">
    <source>
        <dbReference type="ARBA" id="ARBA00008357"/>
    </source>
</evidence>
<evidence type="ECO:0000256" key="1">
    <source>
        <dbReference type="ARBA" id="ARBA00001933"/>
    </source>
</evidence>
<dbReference type="Pfam" id="PF17810">
    <property type="entry name" value="Arg_decarb_HB"/>
    <property type="match status" value="1"/>
</dbReference>
<dbReference type="RefSeq" id="WP_146536620.1">
    <property type="nucleotide sequence ID" value="NZ_SJPX01000005.1"/>
</dbReference>
<evidence type="ECO:0000256" key="12">
    <source>
        <dbReference type="HAMAP-Rule" id="MF_01417"/>
    </source>
</evidence>
<dbReference type="InterPro" id="IPR022657">
    <property type="entry name" value="De-COase2_CS"/>
</dbReference>
<dbReference type="PANTHER" id="PTHR43295">
    <property type="entry name" value="ARGININE DECARBOXYLASE"/>
    <property type="match status" value="1"/>
</dbReference>
<dbReference type="GO" id="GO:0046872">
    <property type="term" value="F:metal ion binding"/>
    <property type="evidence" value="ECO:0007669"/>
    <property type="project" value="UniProtKB-KW"/>
</dbReference>
<dbReference type="InterPro" id="IPR002985">
    <property type="entry name" value="Arg_decrbxlase"/>
</dbReference>
<evidence type="ECO:0000313" key="19">
    <source>
        <dbReference type="Proteomes" id="UP000317977"/>
    </source>
</evidence>
<comment type="similarity">
    <text evidence="4 12">Belongs to the Orn/Lys/Arg decarboxylase class-II family. SpeA subfamily.</text>
</comment>
<keyword evidence="19" id="KW-1185">Reference proteome</keyword>
<dbReference type="NCBIfam" id="NF003763">
    <property type="entry name" value="PRK05354.1"/>
    <property type="match status" value="1"/>
</dbReference>
<dbReference type="InterPro" id="IPR009006">
    <property type="entry name" value="Ala_racemase/Decarboxylase_C"/>
</dbReference>
<organism evidence="18 19">
    <name type="scientific">Rubripirellula reticaptiva</name>
    <dbReference type="NCBI Taxonomy" id="2528013"/>
    <lineage>
        <taxon>Bacteria</taxon>
        <taxon>Pseudomonadati</taxon>
        <taxon>Planctomycetota</taxon>
        <taxon>Planctomycetia</taxon>
        <taxon>Pirellulales</taxon>
        <taxon>Pirellulaceae</taxon>
        <taxon>Rubripirellula</taxon>
    </lineage>
</organism>
<sequence length="645" mass="72062">MSATTTPTTTPNWTVENSAELYDIERWSDDYFHISDNGTLLVSPNRNRANAIDVKELVDRLDQRGLDLPILIRFNGILADRLKRMNDCFAEAINQHGFQNRYCCVFPIKVNQQRDVVQQVIAHGRQYGFGVEAGSKPELLAVVAMTDPDMPVICNGFKDDEFIHMALLAQRMGRTVIPVVEKVSELDLILKHAEEMGIRPTIGMRVKLATRGTGRWQASGGYRSKFGLTVSEMLAQLDRLIELGMGDCFQLLHFHVGSQVGNIRQLKSAILEASRIYVDLFRRGAGLKYLDVGGGLGVDYDGSQTDTDSSMNYTMQEYANDVVYHVQTVCDEAEVPHPTLISESGRAIAAQHSILVMDILGVTAQGKFQSDLGELPEEYEQPVHDLWLSLDSLTSRNIQQVFHDAQVSLELCMNLFSGGYLPLEQRVIAEDLYFAICHGIQKIGAEMGELPDELRHLDRTLSDIYFANFSLFQSMPDSWAIDQLFPIMPIHRLAEKPTRHAVLGDITCDSDGKVDGFICGGKRSRTLMLHEHTVGQPYQLAVMMVGAYQEILGDLHNLFGDTHAVHVDIADGNVKVQSIVKGDTVQEVLGYVQYETRELVDKLQEAVEDALQRGVLNNEQAGETVAFYEKSLGNYTYLSHRKAAT</sequence>
<comment type="function">
    <text evidence="3 12">Catalyzes the biosynthesis of agmatine from arginine.</text>
</comment>
<dbReference type="PANTHER" id="PTHR43295:SF9">
    <property type="entry name" value="BIOSYNTHETIC ARGININE DECARBOXYLASE"/>
    <property type="match status" value="1"/>
</dbReference>
<dbReference type="InterPro" id="IPR040634">
    <property type="entry name" value="Arg_decarb_HB"/>
</dbReference>
<dbReference type="GO" id="GO:0006527">
    <property type="term" value="P:L-arginine catabolic process"/>
    <property type="evidence" value="ECO:0007669"/>
    <property type="project" value="InterPro"/>
</dbReference>
<evidence type="ECO:0000256" key="14">
    <source>
        <dbReference type="PIRSR" id="PIRSR600183-50"/>
    </source>
</evidence>
<proteinExistence type="inferred from homology"/>
<comment type="pathway">
    <text evidence="12">Amine and polyamine biosynthesis; agmatine biosynthesis; agmatine from L-arginine: step 1/1.</text>
</comment>
<comment type="caution">
    <text evidence="18">The sequence shown here is derived from an EMBL/GenBank/DDBJ whole genome shotgun (WGS) entry which is preliminary data.</text>
</comment>
<dbReference type="AlphaFoldDB" id="A0A5C6ELR9"/>
<evidence type="ECO:0000259" key="17">
    <source>
        <dbReference type="Pfam" id="PF17944"/>
    </source>
</evidence>
<dbReference type="InterPro" id="IPR022653">
    <property type="entry name" value="De-COase2_pyr-phos_BS"/>
</dbReference>
<evidence type="ECO:0000256" key="2">
    <source>
        <dbReference type="ARBA" id="ARBA00001946"/>
    </source>
</evidence>
<dbReference type="InterPro" id="IPR041128">
    <property type="entry name" value="Arg_decarbox_C"/>
</dbReference>
<keyword evidence="9 12" id="KW-0745">Spermidine biosynthesis</keyword>
<evidence type="ECO:0000256" key="13">
    <source>
        <dbReference type="PIRSR" id="PIRSR001336-50"/>
    </source>
</evidence>
<evidence type="ECO:0000256" key="3">
    <source>
        <dbReference type="ARBA" id="ARBA00002257"/>
    </source>
</evidence>
<dbReference type="UniPathway" id="UPA00186">
    <property type="reaction ID" value="UER00284"/>
</dbReference>
<keyword evidence="10 12" id="KW-0620">Polyamine biosynthesis</keyword>
<comment type="catalytic activity">
    <reaction evidence="12">
        <text>L-arginine + H(+) = agmatine + CO2</text>
        <dbReference type="Rhea" id="RHEA:17641"/>
        <dbReference type="ChEBI" id="CHEBI:15378"/>
        <dbReference type="ChEBI" id="CHEBI:16526"/>
        <dbReference type="ChEBI" id="CHEBI:32682"/>
        <dbReference type="ChEBI" id="CHEBI:58145"/>
        <dbReference type="EC" id="4.1.1.19"/>
    </reaction>
</comment>
<dbReference type="PROSITE" id="PS00878">
    <property type="entry name" value="ODR_DC_2_1"/>
    <property type="match status" value="1"/>
</dbReference>
<dbReference type="NCBIfam" id="TIGR01273">
    <property type="entry name" value="speA"/>
    <property type="match status" value="1"/>
</dbReference>
<dbReference type="SUPFAM" id="SSF50621">
    <property type="entry name" value="Alanine racemase C-terminal domain-like"/>
    <property type="match status" value="1"/>
</dbReference>
<dbReference type="GO" id="GO:0008792">
    <property type="term" value="F:arginine decarboxylase activity"/>
    <property type="evidence" value="ECO:0007669"/>
    <property type="project" value="UniProtKB-UniRule"/>
</dbReference>
<feature type="domain" description="Arginine decarboxylase helical bundle" evidence="16">
    <location>
        <begin position="377"/>
        <end position="457"/>
    </location>
</feature>
<feature type="domain" description="Orn/DAP/Arg decarboxylase 2 N-terminal" evidence="15">
    <location>
        <begin position="99"/>
        <end position="350"/>
    </location>
</feature>
<dbReference type="OrthoDB" id="9802658at2"/>
<feature type="modified residue" description="N6-(pyridoxal phosphate)lysine" evidence="12 13">
    <location>
        <position position="109"/>
    </location>
</feature>
<dbReference type="InterPro" id="IPR000183">
    <property type="entry name" value="Orn/DAP/Arg_de-COase"/>
</dbReference>
<keyword evidence="6 12" id="KW-0210">Decarboxylase</keyword>
<keyword evidence="5 12" id="KW-0479">Metal-binding</keyword>
<dbReference type="PRINTS" id="PR01180">
    <property type="entry name" value="ARGDCRBXLASE"/>
</dbReference>
<evidence type="ECO:0000259" key="15">
    <source>
        <dbReference type="Pfam" id="PF02784"/>
    </source>
</evidence>
<dbReference type="EC" id="4.1.1.19" evidence="12"/>
<dbReference type="SUPFAM" id="SSF51419">
    <property type="entry name" value="PLP-binding barrel"/>
    <property type="match status" value="1"/>
</dbReference>
<dbReference type="Gene3D" id="1.10.287.3440">
    <property type="match status" value="1"/>
</dbReference>
<name>A0A5C6ELR9_9BACT</name>
<evidence type="ECO:0000259" key="16">
    <source>
        <dbReference type="Pfam" id="PF17810"/>
    </source>
</evidence>
<evidence type="ECO:0000256" key="7">
    <source>
        <dbReference type="ARBA" id="ARBA00022842"/>
    </source>
</evidence>
<evidence type="ECO:0000256" key="11">
    <source>
        <dbReference type="ARBA" id="ARBA00023239"/>
    </source>
</evidence>
<dbReference type="Gene3D" id="1.20.58.930">
    <property type="match status" value="1"/>
</dbReference>
<dbReference type="Proteomes" id="UP000317977">
    <property type="component" value="Unassembled WGS sequence"/>
</dbReference>
<evidence type="ECO:0000256" key="8">
    <source>
        <dbReference type="ARBA" id="ARBA00022898"/>
    </source>
</evidence>
<keyword evidence="11 12" id="KW-0456">Lyase</keyword>
<dbReference type="PIRSF" id="PIRSF001336">
    <property type="entry name" value="Arg_decrbxlase"/>
    <property type="match status" value="1"/>
</dbReference>
<dbReference type="Gene3D" id="3.20.20.10">
    <property type="entry name" value="Alanine racemase"/>
    <property type="match status" value="1"/>
</dbReference>
<evidence type="ECO:0000256" key="10">
    <source>
        <dbReference type="ARBA" id="ARBA00023115"/>
    </source>
</evidence>
<comment type="cofactor">
    <cofactor evidence="2 12">
        <name>Mg(2+)</name>
        <dbReference type="ChEBI" id="CHEBI:18420"/>
    </cofactor>
</comment>
<evidence type="ECO:0000256" key="6">
    <source>
        <dbReference type="ARBA" id="ARBA00022793"/>
    </source>
</evidence>
<dbReference type="InterPro" id="IPR029066">
    <property type="entry name" value="PLP-binding_barrel"/>
</dbReference>
<dbReference type="InterPro" id="IPR022644">
    <property type="entry name" value="De-COase2_N"/>
</dbReference>
<dbReference type="GO" id="GO:0008295">
    <property type="term" value="P:spermidine biosynthetic process"/>
    <property type="evidence" value="ECO:0007669"/>
    <property type="project" value="UniProtKB-UniRule"/>
</dbReference>
<dbReference type="Pfam" id="PF17944">
    <property type="entry name" value="Arg_decarbox_C"/>
    <property type="match status" value="1"/>
</dbReference>
<evidence type="ECO:0000256" key="9">
    <source>
        <dbReference type="ARBA" id="ARBA00023066"/>
    </source>
</evidence>
<comment type="cofactor">
    <cofactor evidence="1 12 13">
        <name>pyridoxal 5'-phosphate</name>
        <dbReference type="ChEBI" id="CHEBI:597326"/>
    </cofactor>
</comment>
<accession>A0A5C6ELR9</accession>
<dbReference type="EMBL" id="SJPX01000005">
    <property type="protein sequence ID" value="TWU48229.1"/>
    <property type="molecule type" value="Genomic_DNA"/>
</dbReference>